<keyword evidence="3" id="KW-1185">Reference proteome</keyword>
<dbReference type="EMBL" id="JAJJMA010312704">
    <property type="protein sequence ID" value="MCL7049156.1"/>
    <property type="molecule type" value="Genomic_DNA"/>
</dbReference>
<feature type="chain" id="PRO_5041359221" evidence="1">
    <location>
        <begin position="26"/>
        <end position="78"/>
    </location>
</feature>
<accession>A0AA42B3M4</accession>
<reference evidence="2" key="1">
    <citation type="submission" date="2022-03" db="EMBL/GenBank/DDBJ databases">
        <title>A functionally conserved STORR gene fusion in Papaver species that diverged 16.8 million years ago.</title>
        <authorList>
            <person name="Catania T."/>
        </authorList>
    </citation>
    <scope>NUCLEOTIDE SEQUENCE</scope>
    <source>
        <strain evidence="2">S-191538</strain>
    </source>
</reference>
<sequence>MAKVSSMFLCFFLLSVLIAVPVSSSSRMLLQKPDFVSKCVKLTEILCSAVTGCAGACPPVHCPNAHIVPECCNCKVCC</sequence>
<keyword evidence="1" id="KW-0732">Signal</keyword>
<evidence type="ECO:0000313" key="2">
    <source>
        <dbReference type="EMBL" id="MCL7049156.1"/>
    </source>
</evidence>
<dbReference type="Proteomes" id="UP001177140">
    <property type="component" value="Unassembled WGS sequence"/>
</dbReference>
<evidence type="ECO:0000256" key="1">
    <source>
        <dbReference type="SAM" id="SignalP"/>
    </source>
</evidence>
<proteinExistence type="predicted"/>
<organism evidence="2 3">
    <name type="scientific">Papaver nudicaule</name>
    <name type="common">Iceland poppy</name>
    <dbReference type="NCBI Taxonomy" id="74823"/>
    <lineage>
        <taxon>Eukaryota</taxon>
        <taxon>Viridiplantae</taxon>
        <taxon>Streptophyta</taxon>
        <taxon>Embryophyta</taxon>
        <taxon>Tracheophyta</taxon>
        <taxon>Spermatophyta</taxon>
        <taxon>Magnoliopsida</taxon>
        <taxon>Ranunculales</taxon>
        <taxon>Papaveraceae</taxon>
        <taxon>Papaveroideae</taxon>
        <taxon>Papaver</taxon>
    </lineage>
</organism>
<dbReference type="AlphaFoldDB" id="A0AA42B3M4"/>
<protein>
    <submittedName>
        <fullName evidence="2">Uncharacterized protein</fullName>
    </submittedName>
</protein>
<comment type="caution">
    <text evidence="2">The sequence shown here is derived from an EMBL/GenBank/DDBJ whole genome shotgun (WGS) entry which is preliminary data.</text>
</comment>
<gene>
    <name evidence="2" type="ORF">MKW94_005489</name>
</gene>
<name>A0AA42B3M4_PAPNU</name>
<evidence type="ECO:0000313" key="3">
    <source>
        <dbReference type="Proteomes" id="UP001177140"/>
    </source>
</evidence>
<feature type="signal peptide" evidence="1">
    <location>
        <begin position="1"/>
        <end position="25"/>
    </location>
</feature>